<gene>
    <name evidence="12" type="ORF">BB560_002349</name>
</gene>
<evidence type="ECO:0000256" key="7">
    <source>
        <dbReference type="ARBA" id="ARBA00023306"/>
    </source>
</evidence>
<keyword evidence="4" id="KW-0067">ATP-binding</keyword>
<dbReference type="Proteomes" id="UP000245609">
    <property type="component" value="Unassembled WGS sequence"/>
</dbReference>
<dbReference type="Pfam" id="PF06979">
    <property type="entry name" value="TMEM70"/>
    <property type="match status" value="1"/>
</dbReference>
<dbReference type="GO" id="GO:0016887">
    <property type="term" value="F:ATP hydrolysis activity"/>
    <property type="evidence" value="ECO:0007669"/>
    <property type="project" value="InterPro"/>
</dbReference>
<comment type="caution">
    <text evidence="12">The sequence shown here is derived from an EMBL/GenBank/DDBJ whole genome shotgun (WGS) entry which is preliminary data.</text>
</comment>
<feature type="domain" description="SMC hinge" evidence="11">
    <location>
        <begin position="501"/>
        <end position="622"/>
    </location>
</feature>
<evidence type="ECO:0000256" key="8">
    <source>
        <dbReference type="SAM" id="Coils"/>
    </source>
</evidence>
<feature type="region of interest" description="Disordered" evidence="9">
    <location>
        <begin position="1291"/>
        <end position="1318"/>
    </location>
</feature>
<dbReference type="Pfam" id="PF02463">
    <property type="entry name" value="SMC_N"/>
    <property type="match status" value="1"/>
</dbReference>
<dbReference type="SMART" id="SM00968">
    <property type="entry name" value="SMC_hinge"/>
    <property type="match status" value="1"/>
</dbReference>
<feature type="coiled-coil region" evidence="8">
    <location>
        <begin position="720"/>
        <end position="912"/>
    </location>
</feature>
<dbReference type="SUPFAM" id="SSF57997">
    <property type="entry name" value="Tropomyosin"/>
    <property type="match status" value="1"/>
</dbReference>
<keyword evidence="13" id="KW-1185">Reference proteome</keyword>
<evidence type="ECO:0000256" key="9">
    <source>
        <dbReference type="SAM" id="MobiDB-lite"/>
    </source>
</evidence>
<evidence type="ECO:0000256" key="2">
    <source>
        <dbReference type="ARBA" id="ARBA00005231"/>
    </source>
</evidence>
<keyword evidence="10" id="KW-0812">Transmembrane</keyword>
<proteinExistence type="inferred from homology"/>
<evidence type="ECO:0000259" key="11">
    <source>
        <dbReference type="SMART" id="SM00968"/>
    </source>
</evidence>
<dbReference type="Gene3D" id="3.40.50.300">
    <property type="entry name" value="P-loop containing nucleotide triphosphate hydrolases"/>
    <property type="match status" value="2"/>
</dbReference>
<organism evidence="12 13">
    <name type="scientific">Smittium megazygosporum</name>
    <dbReference type="NCBI Taxonomy" id="133381"/>
    <lineage>
        <taxon>Eukaryota</taxon>
        <taxon>Fungi</taxon>
        <taxon>Fungi incertae sedis</taxon>
        <taxon>Zoopagomycota</taxon>
        <taxon>Kickxellomycotina</taxon>
        <taxon>Harpellomycetes</taxon>
        <taxon>Harpellales</taxon>
        <taxon>Legeriomycetaceae</taxon>
        <taxon>Smittium</taxon>
    </lineage>
</organism>
<evidence type="ECO:0000313" key="12">
    <source>
        <dbReference type="EMBL" id="PVV03184.1"/>
    </source>
</evidence>
<feature type="coiled-coil region" evidence="8">
    <location>
        <begin position="316"/>
        <end position="357"/>
    </location>
</feature>
<dbReference type="Gene3D" id="3.30.70.1620">
    <property type="match status" value="1"/>
</dbReference>
<evidence type="ECO:0000256" key="10">
    <source>
        <dbReference type="SAM" id="Phobius"/>
    </source>
</evidence>
<dbReference type="PANTHER" id="PTHR43977">
    <property type="entry name" value="STRUCTURAL MAINTENANCE OF CHROMOSOMES PROTEIN 3"/>
    <property type="match status" value="1"/>
</dbReference>
<keyword evidence="7" id="KW-0131">Cell cycle</keyword>
<evidence type="ECO:0000256" key="1">
    <source>
        <dbReference type="ARBA" id="ARBA00004123"/>
    </source>
</evidence>
<dbReference type="GO" id="GO:0005634">
    <property type="term" value="C:nucleus"/>
    <property type="evidence" value="ECO:0007669"/>
    <property type="project" value="UniProtKB-SubCell"/>
</dbReference>
<keyword evidence="10" id="KW-1133">Transmembrane helix</keyword>
<dbReference type="GO" id="GO:0030261">
    <property type="term" value="P:chromosome condensation"/>
    <property type="evidence" value="ECO:0007669"/>
    <property type="project" value="UniProtKB-KW"/>
</dbReference>
<dbReference type="EMBL" id="MBFS01000266">
    <property type="protein sequence ID" value="PVV03184.1"/>
    <property type="molecule type" value="Genomic_DNA"/>
</dbReference>
<dbReference type="InterPro" id="IPR036277">
    <property type="entry name" value="SMC_hinge_sf"/>
</dbReference>
<feature type="transmembrane region" description="Helical" evidence="10">
    <location>
        <begin position="1327"/>
        <end position="1346"/>
    </location>
</feature>
<sequence length="1484" mass="168702">MRIEELIIDGFKSYASRTIIKGWDPEFNAITGLNGSGKSNVLDALCFVLGIKNYKLLRSSNIMDLIYKKGQAGITKASVTVIFNNTDKKSSPVGYETCQQITLTRQIMVGGKSKYMINGHNALEQSVYTMLQTVQLNINNPHFLIMQGKITQVLNMQPKEILAMIEEAAGTRMFEDRKDKAIKTITKKDKKIEEIQTILQEEISPKLDHLREEKQGYLEYQKLCTESDRLERLEKSYQIDSSLTSFIEKLENQQMLVNSTKSEIENISTNKEELIQNRKKDTSKNLDFRAKQSKIDDISKEMIKIKAKLDITESSIAEETQNKKDLSSQVENTQKNLTLLEKKLEKHSQDYNLKKDQLIQTQEKVKQMDQLLQSLTTGVTTNEENSGGFIQQLEDARKSQLEAKTRAEQLEIKSKTLIKEKSDLSSKLEKSHLEIKQLLLKKQNLENNISKLSSEQDEISALADAQSKKLATLEKEEKYFSNMLANLDFRYSNPEPGFNRSSVKGIVAQLIRIDKEKKYASQALEICAGGRLFNVVVDTDATGAKLLDKGKLVKRVTIIPLNKINPRIASINSLKAAKSLAPGKVDLALSFIGYDKEISKAMEFVFGNSLICQDAETAKLVTFNKNIKLKSITLDGDVYDPSGTLQGGSKPSNSGVLEKLVKLNDLRMELSSVKAKYNELLSKIESKSAAKEAFVKYSSQIDLDRHALSLVQSQIDSSTFSKMEKRIQEIENDLQDYKNQILEAKKIESECSQKVVKIQNDMNEFSNDKEGKLRELRGNLKKLQKDVQKLQEEAKKLQKLAQTSEIEFEEQKAELNQLQSQLKSGADTRVQLEKEKAEKELELIEMKKEYDQLNLELGNAQMLLQEYDQEIRELEELFKRKTYLVNNSKIEIQKLEREISRLKSEKESVNNFIETTKNNPKNSWIAEMLHLFGQSDTAFDFVKQNPVNAKKSLNMLKERIEILAKTTNLTVQSNIESVEVRETSLKQMMRTVLRDKRKIQDTINSLDKYKLEALERTWKIVNEDFGNIFSELLPGNTAKLEPIEKMPITEGLQVRVNLGGVWKNSLTELSGGQRSLVALSLILALLQFKPAPMYILDEIDAALDLSHTQNIGKLFKSRFKGSQFIVVSLKEGMFNNANALFRVKFRNGVSMIERIFNYVMISSEPANKVNLLQVQSASNAYTTNSRNLNSNSYSSHKTRFSNIFRDRRLTQQDLEYLNTHLKQPETLVYKFNPKTKFFKWLIPLAFLQLLIWINLADIAWSYMVEEEDEETSNLESGSILSDTNTDYQSDISESEDVTLESTSNTSGEDKLSSKQQPKLAPPLQRGAISAGFLAVGFGISCFILVYSGRVVRSAKLTNFGSSLEMTTKKFPNRVVIHKIPTSEIFSVKPLCAATVLKTSDPQPEKKITTRSKVGLKAGVVAQQKVKDPSKVQTVNTAKQSENQILRDGINKQWVLNSKRRFGFVFDRTGFFPNPKLMDILFYRH</sequence>
<keyword evidence="3" id="KW-0547">Nucleotide-binding</keyword>
<dbReference type="STRING" id="133381.A0A2T9ZF08"/>
<dbReference type="InterPro" id="IPR003395">
    <property type="entry name" value="RecF/RecN/SMC_N"/>
</dbReference>
<evidence type="ECO:0000256" key="3">
    <source>
        <dbReference type="ARBA" id="ARBA00022741"/>
    </source>
</evidence>
<evidence type="ECO:0000313" key="13">
    <source>
        <dbReference type="Proteomes" id="UP000245609"/>
    </source>
</evidence>
<evidence type="ECO:0000256" key="6">
    <source>
        <dbReference type="ARBA" id="ARBA00023067"/>
    </source>
</evidence>
<comment type="subcellular location">
    <subcellularLocation>
        <location evidence="1">Nucleus</location>
    </subcellularLocation>
</comment>
<evidence type="ECO:0000256" key="4">
    <source>
        <dbReference type="ARBA" id="ARBA00022840"/>
    </source>
</evidence>
<dbReference type="Pfam" id="PF06470">
    <property type="entry name" value="SMC_hinge"/>
    <property type="match status" value="1"/>
</dbReference>
<dbReference type="SUPFAM" id="SSF75553">
    <property type="entry name" value="Smc hinge domain"/>
    <property type="match status" value="1"/>
</dbReference>
<evidence type="ECO:0000256" key="5">
    <source>
        <dbReference type="ARBA" id="ARBA00023054"/>
    </source>
</evidence>
<feature type="coiled-coil region" evidence="8">
    <location>
        <begin position="390"/>
        <end position="462"/>
    </location>
</feature>
<comment type="similarity">
    <text evidence="2">Belongs to the SMC family. SMC2 subfamily.</text>
</comment>
<keyword evidence="5 8" id="KW-0175">Coiled coil</keyword>
<dbReference type="InterPro" id="IPR027417">
    <property type="entry name" value="P-loop_NTPase"/>
</dbReference>
<dbReference type="Gene3D" id="1.20.1060.20">
    <property type="match status" value="1"/>
</dbReference>
<name>A0A2T9ZF08_9FUNG</name>
<dbReference type="SUPFAM" id="SSF52540">
    <property type="entry name" value="P-loop containing nucleoside triphosphate hydrolases"/>
    <property type="match status" value="1"/>
</dbReference>
<dbReference type="GO" id="GO:0007059">
    <property type="term" value="P:chromosome segregation"/>
    <property type="evidence" value="ECO:0007669"/>
    <property type="project" value="UniProtKB-ARBA"/>
</dbReference>
<dbReference type="CDD" id="cd03273">
    <property type="entry name" value="ABC_SMC2_euk"/>
    <property type="match status" value="1"/>
</dbReference>
<protein>
    <recommendedName>
        <fullName evidence="11">SMC hinge domain-containing protein</fullName>
    </recommendedName>
</protein>
<dbReference type="GO" id="GO:0005694">
    <property type="term" value="C:chromosome"/>
    <property type="evidence" value="ECO:0007669"/>
    <property type="project" value="InterPro"/>
</dbReference>
<dbReference type="InterPro" id="IPR027120">
    <property type="entry name" value="Smc2_ABC"/>
</dbReference>
<dbReference type="InterPro" id="IPR010935">
    <property type="entry name" value="SMC_hinge"/>
</dbReference>
<dbReference type="InterPro" id="IPR045325">
    <property type="entry name" value="TMEM70/TMEM186/TMEM223"/>
</dbReference>
<keyword evidence="6" id="KW-0226">DNA condensation</keyword>
<dbReference type="OrthoDB" id="10255539at2759"/>
<accession>A0A2T9ZF08</accession>
<dbReference type="FunFam" id="3.40.50.300:FF:000385">
    <property type="entry name" value="Structural maintenance of chromosomes 2"/>
    <property type="match status" value="1"/>
</dbReference>
<keyword evidence="10" id="KW-0472">Membrane</keyword>
<dbReference type="GO" id="GO:0005524">
    <property type="term" value="F:ATP binding"/>
    <property type="evidence" value="ECO:0007669"/>
    <property type="project" value="UniProtKB-KW"/>
</dbReference>
<reference evidence="12 13" key="1">
    <citation type="journal article" date="2018" name="MBio">
        <title>Comparative Genomics Reveals the Core Gene Toolbox for the Fungus-Insect Symbiosis.</title>
        <authorList>
            <person name="Wang Y."/>
            <person name="Stata M."/>
            <person name="Wang W."/>
            <person name="Stajich J.E."/>
            <person name="White M.M."/>
            <person name="Moncalvo J.M."/>
        </authorList>
    </citation>
    <scope>NUCLEOTIDE SEQUENCE [LARGE SCALE GENOMIC DNA]</scope>
    <source>
        <strain evidence="12 13">SC-DP-2</strain>
    </source>
</reference>